<dbReference type="Proteomes" id="UP001190700">
    <property type="component" value="Unassembled WGS sequence"/>
</dbReference>
<dbReference type="AlphaFoldDB" id="A0AAE0LIF0"/>
<evidence type="ECO:0000313" key="2">
    <source>
        <dbReference type="Proteomes" id="UP001190700"/>
    </source>
</evidence>
<accession>A0AAE0LIF0</accession>
<reference evidence="1 2" key="1">
    <citation type="journal article" date="2015" name="Genome Biol. Evol.">
        <title>Comparative Genomics of a Bacterivorous Green Alga Reveals Evolutionary Causalities and Consequences of Phago-Mixotrophic Mode of Nutrition.</title>
        <authorList>
            <person name="Burns J.A."/>
            <person name="Paasch A."/>
            <person name="Narechania A."/>
            <person name="Kim E."/>
        </authorList>
    </citation>
    <scope>NUCLEOTIDE SEQUENCE [LARGE SCALE GENOMIC DNA]</scope>
    <source>
        <strain evidence="1 2">PLY_AMNH</strain>
    </source>
</reference>
<organism evidence="1 2">
    <name type="scientific">Cymbomonas tetramitiformis</name>
    <dbReference type="NCBI Taxonomy" id="36881"/>
    <lineage>
        <taxon>Eukaryota</taxon>
        <taxon>Viridiplantae</taxon>
        <taxon>Chlorophyta</taxon>
        <taxon>Pyramimonadophyceae</taxon>
        <taxon>Pyramimonadales</taxon>
        <taxon>Pyramimonadaceae</taxon>
        <taxon>Cymbomonas</taxon>
    </lineage>
</organism>
<dbReference type="EMBL" id="LGRX02001531">
    <property type="protein sequence ID" value="KAK3285995.1"/>
    <property type="molecule type" value="Genomic_DNA"/>
</dbReference>
<gene>
    <name evidence="1" type="ORF">CYMTET_6420</name>
</gene>
<evidence type="ECO:0000313" key="1">
    <source>
        <dbReference type="EMBL" id="KAK3285995.1"/>
    </source>
</evidence>
<protein>
    <submittedName>
        <fullName evidence="1">Uncharacterized protein</fullName>
    </submittedName>
</protein>
<name>A0AAE0LIF0_9CHLO</name>
<feature type="non-terminal residue" evidence="1">
    <location>
        <position position="149"/>
    </location>
</feature>
<comment type="caution">
    <text evidence="1">The sequence shown here is derived from an EMBL/GenBank/DDBJ whole genome shotgun (WGS) entry which is preliminary data.</text>
</comment>
<proteinExistence type="predicted"/>
<keyword evidence="2" id="KW-1185">Reference proteome</keyword>
<sequence length="149" mass="16500">MVTFSERLDKLGKVGTTWDPSALAPLKTDFMATTLDAPYRDPLPALLETPVLEQGVYLPEDGGEVMAVVKVEASDDAYWDELEALVQIKGALLMMKEEDVPVGVKLLDMSLILKRSDVEPCLYFIKDTEIMVIILALWMITSLPRMGGP</sequence>